<keyword evidence="2" id="KW-0677">Repeat</keyword>
<organism evidence="4 5">
    <name type="scientific">Bradyrhizobium betae</name>
    <dbReference type="NCBI Taxonomy" id="244734"/>
    <lineage>
        <taxon>Bacteria</taxon>
        <taxon>Pseudomonadati</taxon>
        <taxon>Pseudomonadota</taxon>
        <taxon>Alphaproteobacteria</taxon>
        <taxon>Hyphomicrobiales</taxon>
        <taxon>Nitrobacteraceae</taxon>
        <taxon>Bradyrhizobium</taxon>
    </lineage>
</organism>
<keyword evidence="3 4" id="KW-0012">Acyltransferase</keyword>
<evidence type="ECO:0000256" key="1">
    <source>
        <dbReference type="ARBA" id="ARBA00022679"/>
    </source>
</evidence>
<dbReference type="KEGG" id="bbet:F8237_10555"/>
<accession>A0A5P6P3A2</accession>
<dbReference type="CDD" id="cd04647">
    <property type="entry name" value="LbH_MAT_like"/>
    <property type="match status" value="1"/>
</dbReference>
<dbReference type="InterPro" id="IPR011004">
    <property type="entry name" value="Trimer_LpxA-like_sf"/>
</dbReference>
<dbReference type="InterPro" id="IPR001451">
    <property type="entry name" value="Hexapep"/>
</dbReference>
<dbReference type="AlphaFoldDB" id="A0A5P6P3A2"/>
<proteinExistence type="predicted"/>
<dbReference type="PROSITE" id="PS00101">
    <property type="entry name" value="HEXAPEP_TRANSFERASES"/>
    <property type="match status" value="1"/>
</dbReference>
<dbReference type="Pfam" id="PF14602">
    <property type="entry name" value="Hexapep_2"/>
    <property type="match status" value="1"/>
</dbReference>
<dbReference type="OrthoDB" id="9815592at2"/>
<keyword evidence="1 4" id="KW-0808">Transferase</keyword>
<evidence type="ECO:0000313" key="5">
    <source>
        <dbReference type="Proteomes" id="UP000325641"/>
    </source>
</evidence>
<dbReference type="Proteomes" id="UP000325641">
    <property type="component" value="Chromosome"/>
</dbReference>
<evidence type="ECO:0000256" key="3">
    <source>
        <dbReference type="ARBA" id="ARBA00023315"/>
    </source>
</evidence>
<evidence type="ECO:0000313" key="4">
    <source>
        <dbReference type="EMBL" id="QFI72800.1"/>
    </source>
</evidence>
<reference evidence="5" key="1">
    <citation type="submission" date="2019-10" db="EMBL/GenBank/DDBJ databases">
        <title>Complete Genome Sequence of Bradyrhizobium betae type strain PL7HG1T.</title>
        <authorList>
            <person name="Bromfield E.S.P."/>
            <person name="Cloutier S."/>
        </authorList>
    </citation>
    <scope>NUCLEOTIDE SEQUENCE [LARGE SCALE GENOMIC DNA]</scope>
    <source>
        <strain evidence="5">PL7HG1</strain>
    </source>
</reference>
<dbReference type="Gene3D" id="2.160.10.10">
    <property type="entry name" value="Hexapeptide repeat proteins"/>
    <property type="match status" value="1"/>
</dbReference>
<evidence type="ECO:0000256" key="2">
    <source>
        <dbReference type="ARBA" id="ARBA00022737"/>
    </source>
</evidence>
<dbReference type="EMBL" id="CP044543">
    <property type="protein sequence ID" value="QFI72800.1"/>
    <property type="molecule type" value="Genomic_DNA"/>
</dbReference>
<dbReference type="SUPFAM" id="SSF51161">
    <property type="entry name" value="Trimeric LpxA-like enzymes"/>
    <property type="match status" value="1"/>
</dbReference>
<dbReference type="PANTHER" id="PTHR23416">
    <property type="entry name" value="SIALIC ACID SYNTHASE-RELATED"/>
    <property type="match status" value="1"/>
</dbReference>
<protein>
    <submittedName>
        <fullName evidence="4">Acyltransferase</fullName>
    </submittedName>
</protein>
<dbReference type="InterPro" id="IPR018357">
    <property type="entry name" value="Hexapep_transf_CS"/>
</dbReference>
<sequence length="187" mass="20192">MVRKIENPVLRAGALLLFACRRAWLTVRYGRRLQLGPGIVFKGRLVLGRGVRVSIGANCRIGKRVLITGRGQVTIGHDTLLNGCWIGCDQKVDIGSFCLISDCDIVDTDFHNLPPRLRHEPAVARAIAPVHIGDNVWVGARSIVLKGVTIGDHSVVGAGTVVRENVAPRVVVAGNPAAVVKQFHDDE</sequence>
<name>A0A5P6P3A2_9BRAD</name>
<gene>
    <name evidence="4" type="ORF">F8237_10555</name>
</gene>
<dbReference type="Pfam" id="PF00132">
    <property type="entry name" value="Hexapep"/>
    <property type="match status" value="1"/>
</dbReference>
<dbReference type="GO" id="GO:0016746">
    <property type="term" value="F:acyltransferase activity"/>
    <property type="evidence" value="ECO:0007669"/>
    <property type="project" value="UniProtKB-KW"/>
</dbReference>
<dbReference type="InterPro" id="IPR051159">
    <property type="entry name" value="Hexapeptide_acetyltransf"/>
</dbReference>